<dbReference type="Gene3D" id="3.40.50.300">
    <property type="entry name" value="P-loop containing nucleotide triphosphate hydrolases"/>
    <property type="match status" value="1"/>
</dbReference>
<dbReference type="PANTHER" id="PTHR13696">
    <property type="entry name" value="P-LOOP CONTAINING NUCLEOSIDE TRIPHOSPHATE HYDROLASE"/>
    <property type="match status" value="1"/>
</dbReference>
<organism evidence="2">
    <name type="scientific">mine drainage metagenome</name>
    <dbReference type="NCBI Taxonomy" id="410659"/>
    <lineage>
        <taxon>unclassified sequences</taxon>
        <taxon>metagenomes</taxon>
        <taxon>ecological metagenomes</taxon>
    </lineage>
</organism>
<dbReference type="AlphaFoldDB" id="E6QLT6"/>
<dbReference type="PANTHER" id="PTHR13696:SF99">
    <property type="entry name" value="COBYRINIC ACID AC-DIAMIDE SYNTHASE"/>
    <property type="match status" value="1"/>
</dbReference>
<dbReference type="SUPFAM" id="SSF52540">
    <property type="entry name" value="P-loop containing nucleoside triphosphate hydrolases"/>
    <property type="match status" value="1"/>
</dbReference>
<gene>
    <name evidence="2" type="ORF">CARN6_1651</name>
</gene>
<sequence length="389" mass="42894">MTNETGLGSGGGRGQSNDDDHYFELIEQPKYMIGSVAKMLRVNDHVVRDTIALMGLDLERGDTGRKPRLFTTDNVFDIADFRRGRGLLSWDSPTATVVVYSAKGGVGKTTLAAELAVQWAFRGLKVLAIDLDTQGNLTQMMGYDPELERDPESPVYSPHLVEYNFGSLFTIPPILPAPVPLPDVIKKPYGENGPHLIPADVTLANLEDALLNAQVRDFQVLRLLQRGLTKPSPQLDFSGYDIILFDAPPSTSMLTNTTLLASDLCISPVALDALSFKGLSILGGRLINMREQVGRSPSVVAVPTFYRDNRRRVTKVMDRLKEHYGNILSAGMIRESEEFKRSSIEREIPISLAYPGSKVAIPDLQAISDEMLGLIKTIMENHRVQRGGE</sequence>
<evidence type="ECO:0000313" key="2">
    <source>
        <dbReference type="EMBL" id="CBI08207.1"/>
    </source>
</evidence>
<reference evidence="2" key="1">
    <citation type="submission" date="2009-10" db="EMBL/GenBank/DDBJ databases">
        <title>Diversity of trophic interactions inside an arsenic-rich microbial ecosystem.</title>
        <authorList>
            <person name="Bertin P.N."/>
            <person name="Heinrich-Salmeron A."/>
            <person name="Pelletier E."/>
            <person name="Goulhen-Chollet F."/>
            <person name="Arsene-Ploetze F."/>
            <person name="Gallien S."/>
            <person name="Calteau A."/>
            <person name="Vallenet D."/>
            <person name="Casiot C."/>
            <person name="Chane-Woon-Ming B."/>
            <person name="Giloteaux L."/>
            <person name="Barakat M."/>
            <person name="Bonnefoy V."/>
            <person name="Bruneel O."/>
            <person name="Chandler M."/>
            <person name="Cleiss J."/>
            <person name="Duran R."/>
            <person name="Elbaz-Poulichet F."/>
            <person name="Fonknechten N."/>
            <person name="Lauga B."/>
            <person name="Mornico D."/>
            <person name="Ortet P."/>
            <person name="Schaeffer C."/>
            <person name="Siguier P."/>
            <person name="Alexander Thil Smith A."/>
            <person name="Van Dorsselaer A."/>
            <person name="Weissenbach J."/>
            <person name="Medigue C."/>
            <person name="Le Paslier D."/>
        </authorList>
    </citation>
    <scope>NUCLEOTIDE SEQUENCE</scope>
</reference>
<name>E6QLT6_9ZZZZ</name>
<protein>
    <submittedName>
        <fullName evidence="2">Putative Cobyrinic acid a,c-diamide synthase</fullName>
    </submittedName>
</protein>
<dbReference type="InterPro" id="IPR050678">
    <property type="entry name" value="DNA_Partitioning_ATPase"/>
</dbReference>
<dbReference type="EMBL" id="CABQ01000192">
    <property type="protein sequence ID" value="CBI08207.1"/>
    <property type="molecule type" value="Genomic_DNA"/>
</dbReference>
<dbReference type="InterPro" id="IPR027417">
    <property type="entry name" value="P-loop_NTPase"/>
</dbReference>
<feature type="domain" description="AAA" evidence="1">
    <location>
        <begin position="96"/>
        <end position="287"/>
    </location>
</feature>
<evidence type="ECO:0000259" key="1">
    <source>
        <dbReference type="Pfam" id="PF13614"/>
    </source>
</evidence>
<dbReference type="Pfam" id="PF13614">
    <property type="entry name" value="AAA_31"/>
    <property type="match status" value="1"/>
</dbReference>
<accession>E6QLT6</accession>
<dbReference type="InterPro" id="IPR025669">
    <property type="entry name" value="AAA_dom"/>
</dbReference>
<dbReference type="CDD" id="cd02042">
    <property type="entry name" value="ParAB_family"/>
    <property type="match status" value="1"/>
</dbReference>
<comment type="caution">
    <text evidence="2">The sequence shown here is derived from an EMBL/GenBank/DDBJ whole genome shotgun (WGS) entry which is preliminary data.</text>
</comment>
<proteinExistence type="predicted"/>